<dbReference type="SMART" id="SM00903">
    <property type="entry name" value="Flavin_Reduct"/>
    <property type="match status" value="1"/>
</dbReference>
<evidence type="ECO:0000259" key="5">
    <source>
        <dbReference type="SMART" id="SM00903"/>
    </source>
</evidence>
<dbReference type="Proteomes" id="UP001332243">
    <property type="component" value="Unassembled WGS sequence"/>
</dbReference>
<keyword evidence="2" id="KW-0285">Flavoprotein</keyword>
<dbReference type="RefSeq" id="WP_331218811.1">
    <property type="nucleotide sequence ID" value="NZ_JAZGQK010000050.1"/>
</dbReference>
<evidence type="ECO:0000256" key="3">
    <source>
        <dbReference type="ARBA" id="ARBA00022643"/>
    </source>
</evidence>
<dbReference type="InterPro" id="IPR012349">
    <property type="entry name" value="Split_barrel_FMN-bd"/>
</dbReference>
<keyword evidence="3" id="KW-0288">FMN</keyword>
<dbReference type="EMBL" id="JAZGQK010000050">
    <property type="protein sequence ID" value="MEE6264020.1"/>
    <property type="molecule type" value="Genomic_DNA"/>
</dbReference>
<dbReference type="GO" id="GO:0016491">
    <property type="term" value="F:oxidoreductase activity"/>
    <property type="evidence" value="ECO:0007669"/>
    <property type="project" value="UniProtKB-KW"/>
</dbReference>
<proteinExistence type="inferred from homology"/>
<evidence type="ECO:0000313" key="6">
    <source>
        <dbReference type="EMBL" id="MEE6264020.1"/>
    </source>
</evidence>
<evidence type="ECO:0000256" key="4">
    <source>
        <dbReference type="ARBA" id="ARBA00038054"/>
    </source>
</evidence>
<comment type="cofactor">
    <cofactor evidence="1">
        <name>FMN</name>
        <dbReference type="ChEBI" id="CHEBI:58210"/>
    </cofactor>
</comment>
<keyword evidence="7" id="KW-1185">Reference proteome</keyword>
<dbReference type="Pfam" id="PF01613">
    <property type="entry name" value="Flavin_Reduct"/>
    <property type="match status" value="1"/>
</dbReference>
<evidence type="ECO:0000256" key="1">
    <source>
        <dbReference type="ARBA" id="ARBA00001917"/>
    </source>
</evidence>
<keyword evidence="6" id="KW-0560">Oxidoreductase</keyword>
<evidence type="ECO:0000256" key="2">
    <source>
        <dbReference type="ARBA" id="ARBA00022630"/>
    </source>
</evidence>
<dbReference type="Gene3D" id="2.30.110.10">
    <property type="entry name" value="Electron Transport, Fmn-binding Protein, Chain A"/>
    <property type="match status" value="1"/>
</dbReference>
<evidence type="ECO:0000313" key="7">
    <source>
        <dbReference type="Proteomes" id="UP001332243"/>
    </source>
</evidence>
<dbReference type="EC" id="1.5.1.-" evidence="6"/>
<organism evidence="6 7">
    <name type="scientific">Plantactinospora sonchi</name>
    <dbReference type="NCBI Taxonomy" id="1544735"/>
    <lineage>
        <taxon>Bacteria</taxon>
        <taxon>Bacillati</taxon>
        <taxon>Actinomycetota</taxon>
        <taxon>Actinomycetes</taxon>
        <taxon>Micromonosporales</taxon>
        <taxon>Micromonosporaceae</taxon>
        <taxon>Plantactinospora</taxon>
    </lineage>
</organism>
<dbReference type="PANTHER" id="PTHR33798:SF5">
    <property type="entry name" value="FLAVIN REDUCTASE LIKE DOMAIN-CONTAINING PROTEIN"/>
    <property type="match status" value="1"/>
</dbReference>
<comment type="similarity">
    <text evidence="4">Belongs to the flavoredoxin family.</text>
</comment>
<protein>
    <submittedName>
        <fullName evidence="6">Flavin reductase family protein</fullName>
        <ecNumber evidence="6">1.5.1.-</ecNumber>
    </submittedName>
</protein>
<comment type="caution">
    <text evidence="6">The sequence shown here is derived from an EMBL/GenBank/DDBJ whole genome shotgun (WGS) entry which is preliminary data.</text>
</comment>
<accession>A0ABU7S5M4</accession>
<dbReference type="InterPro" id="IPR002563">
    <property type="entry name" value="Flavin_Rdtase-like_dom"/>
</dbReference>
<name>A0ABU7S5M4_9ACTN</name>
<reference evidence="6 7" key="1">
    <citation type="submission" date="2024-01" db="EMBL/GenBank/DDBJ databases">
        <title>Genome insights into Plantactinospora sonchi sp. nov.</title>
        <authorList>
            <person name="Wang L."/>
        </authorList>
    </citation>
    <scope>NUCLEOTIDE SEQUENCE [LARGE SCALE GENOMIC DNA]</scope>
    <source>
        <strain evidence="6 7">NEAU-QY2</strain>
    </source>
</reference>
<feature type="domain" description="Flavin reductase like" evidence="5">
    <location>
        <begin position="19"/>
        <end position="172"/>
    </location>
</feature>
<dbReference type="SUPFAM" id="SSF50475">
    <property type="entry name" value="FMN-binding split barrel"/>
    <property type="match status" value="1"/>
</dbReference>
<sequence length="202" mass="21635">MEIECARLDAGERYRLLTGIVVPRPIAWVTSRSPEGVLNLAPFSQFTIVSYTPLMIGISIGSRAGVPKDTRRNIERTGQFVVNVPTFAMLDLVHRSSADYGPEQSEADLLGVGLVSSVAIEVPGVAGVPVRMECRWSSTTPFGTGGSAFVVGEIVHVHVDDDALDGLKVDTRVIDPLMRLGGPSYARITDVTTLPPVGPPPR</sequence>
<gene>
    <name evidence="6" type="ORF">V1633_36790</name>
</gene>
<dbReference type="PANTHER" id="PTHR33798">
    <property type="entry name" value="FLAVOPROTEIN OXYGENASE"/>
    <property type="match status" value="1"/>
</dbReference>